<keyword evidence="1" id="KW-0732">Signal</keyword>
<feature type="domain" description="DUF7482" evidence="2">
    <location>
        <begin position="44"/>
        <end position="176"/>
    </location>
</feature>
<dbReference type="Pfam" id="PF24298">
    <property type="entry name" value="DUF7482"/>
    <property type="match status" value="1"/>
</dbReference>
<evidence type="ECO:0000313" key="4">
    <source>
        <dbReference type="Proteomes" id="UP000462435"/>
    </source>
</evidence>
<feature type="chain" id="PRO_5031423263" description="DUF7482 domain-containing protein" evidence="1">
    <location>
        <begin position="29"/>
        <end position="189"/>
    </location>
</feature>
<feature type="signal peptide" evidence="1">
    <location>
        <begin position="1"/>
        <end position="28"/>
    </location>
</feature>
<comment type="caution">
    <text evidence="3">The sequence shown here is derived from an EMBL/GenBank/DDBJ whole genome shotgun (WGS) entry which is preliminary data.</text>
</comment>
<dbReference type="AlphaFoldDB" id="A0A7V8JSP5"/>
<proteinExistence type="predicted"/>
<sequence length="189" mass="20158">MPRPLARSSLAALLSCALMGAAPLSVQAQETDTVELPLISGWFEGKPVRYVTTDVSDRQAAAEMGANYVPRLANAIPPQPPTPGQKSAVERIYSFVNVRQGGVLPSLPQPTGSANADPNYSPLWQVHKVIWQAGRTPRVLKSEEEILAAEEAGEVAIEKTGIIVNCPVVISDYGSLPHVRVKLGGAAQR</sequence>
<dbReference type="EMBL" id="WNDX01000147">
    <property type="protein sequence ID" value="KAF1039799.1"/>
    <property type="molecule type" value="Genomic_DNA"/>
</dbReference>
<organism evidence="3 4">
    <name type="scientific">Herbaspirillum frisingense</name>
    <dbReference type="NCBI Taxonomy" id="92645"/>
    <lineage>
        <taxon>Bacteria</taxon>
        <taxon>Pseudomonadati</taxon>
        <taxon>Pseudomonadota</taxon>
        <taxon>Betaproteobacteria</taxon>
        <taxon>Burkholderiales</taxon>
        <taxon>Oxalobacteraceae</taxon>
        <taxon>Herbaspirillum</taxon>
    </lineage>
</organism>
<gene>
    <name evidence="3" type="ORF">GAK35_03613</name>
</gene>
<evidence type="ECO:0000256" key="1">
    <source>
        <dbReference type="SAM" id="SignalP"/>
    </source>
</evidence>
<name>A0A7V8JSP5_9BURK</name>
<dbReference type="Proteomes" id="UP000462435">
    <property type="component" value="Unassembled WGS sequence"/>
</dbReference>
<dbReference type="InterPro" id="IPR055905">
    <property type="entry name" value="DUF7482"/>
</dbReference>
<evidence type="ECO:0000259" key="2">
    <source>
        <dbReference type="Pfam" id="PF24298"/>
    </source>
</evidence>
<evidence type="ECO:0000313" key="3">
    <source>
        <dbReference type="EMBL" id="KAF1039799.1"/>
    </source>
</evidence>
<protein>
    <recommendedName>
        <fullName evidence="2">DUF7482 domain-containing protein</fullName>
    </recommendedName>
</protein>
<accession>A0A7V8JSP5</accession>
<reference evidence="4" key="1">
    <citation type="journal article" date="2020" name="MBio">
        <title>Horizontal gene transfer to a defensive symbiont with a reduced genome amongst a multipartite beetle microbiome.</title>
        <authorList>
            <person name="Waterworth S.C."/>
            <person name="Florez L.V."/>
            <person name="Rees E.R."/>
            <person name="Hertweck C."/>
            <person name="Kaltenpoth M."/>
            <person name="Kwan J.C."/>
        </authorList>
    </citation>
    <scope>NUCLEOTIDE SEQUENCE [LARGE SCALE GENOMIC DNA]</scope>
</reference>